<dbReference type="EMBL" id="JAFJYH010000013">
    <property type="protein sequence ID" value="KAG4425161.1"/>
    <property type="molecule type" value="Genomic_DNA"/>
</dbReference>
<evidence type="ECO:0000313" key="1">
    <source>
        <dbReference type="EMBL" id="KAG4425161.1"/>
    </source>
</evidence>
<dbReference type="AlphaFoldDB" id="A0A8H7WI55"/>
<organism evidence="1 2">
    <name type="scientific">Cadophora malorum</name>
    <dbReference type="NCBI Taxonomy" id="108018"/>
    <lineage>
        <taxon>Eukaryota</taxon>
        <taxon>Fungi</taxon>
        <taxon>Dikarya</taxon>
        <taxon>Ascomycota</taxon>
        <taxon>Pezizomycotina</taxon>
        <taxon>Leotiomycetes</taxon>
        <taxon>Helotiales</taxon>
        <taxon>Ploettnerulaceae</taxon>
        <taxon>Cadophora</taxon>
    </lineage>
</organism>
<reference evidence="1" key="1">
    <citation type="submission" date="2021-02" db="EMBL/GenBank/DDBJ databases">
        <title>Genome sequence Cadophora malorum strain M34.</title>
        <authorList>
            <person name="Stefanovic E."/>
            <person name="Vu D."/>
            <person name="Scully C."/>
            <person name="Dijksterhuis J."/>
            <person name="Roader J."/>
            <person name="Houbraken J."/>
        </authorList>
    </citation>
    <scope>NUCLEOTIDE SEQUENCE</scope>
    <source>
        <strain evidence="1">M34</strain>
    </source>
</reference>
<gene>
    <name evidence="1" type="ORF">IFR04_001728</name>
</gene>
<proteinExistence type="predicted"/>
<keyword evidence="2" id="KW-1185">Reference proteome</keyword>
<evidence type="ECO:0000313" key="2">
    <source>
        <dbReference type="Proteomes" id="UP000664132"/>
    </source>
</evidence>
<sequence length="232" mass="26440">MRMCAEAKLDKAWWRRQEGGMCSCGRENCELELEYYEFTLEELKEFQCEEPTISHCPVDEDCHYCFEAEEKSFLAEELEKEATTLAVKIKLAAPTFSYAFNKLVSAQEKGKADSQLIRDFELGEPVVKIFEALGKDLGNLHVRYTDNVVKHHQLQLQIAFLKALMDEVATNFKIAVIAKLEAAKVDIINKCEQQLKEAVELSEASLRFDLTGSTAKPIESNFEQSYETMCSL</sequence>
<dbReference type="Proteomes" id="UP000664132">
    <property type="component" value="Unassembled WGS sequence"/>
</dbReference>
<comment type="caution">
    <text evidence="1">The sequence shown here is derived from an EMBL/GenBank/DDBJ whole genome shotgun (WGS) entry which is preliminary data.</text>
</comment>
<accession>A0A8H7WI55</accession>
<name>A0A8H7WI55_9HELO</name>
<protein>
    <submittedName>
        <fullName evidence="1">Uncharacterized protein</fullName>
    </submittedName>
</protein>